<gene>
    <name evidence="2" type="ORF">BDW02DRAFT_139525</name>
</gene>
<feature type="compositionally biased region" description="Basic and acidic residues" evidence="1">
    <location>
        <begin position="487"/>
        <end position="504"/>
    </location>
</feature>
<evidence type="ECO:0000313" key="3">
    <source>
        <dbReference type="Proteomes" id="UP000800040"/>
    </source>
</evidence>
<dbReference type="AlphaFoldDB" id="A0A6A5KMN7"/>
<proteinExistence type="predicted"/>
<reference evidence="2" key="1">
    <citation type="submission" date="2020-01" db="EMBL/GenBank/DDBJ databases">
        <authorList>
            <consortium name="DOE Joint Genome Institute"/>
            <person name="Haridas S."/>
            <person name="Albert R."/>
            <person name="Binder M."/>
            <person name="Bloem J."/>
            <person name="Labutti K."/>
            <person name="Salamov A."/>
            <person name="Andreopoulos B."/>
            <person name="Baker S.E."/>
            <person name="Barry K."/>
            <person name="Bills G."/>
            <person name="Bluhm B.H."/>
            <person name="Cannon C."/>
            <person name="Castanera R."/>
            <person name="Culley D.E."/>
            <person name="Daum C."/>
            <person name="Ezra D."/>
            <person name="Gonzalez J.B."/>
            <person name="Henrissat B."/>
            <person name="Kuo A."/>
            <person name="Liang C."/>
            <person name="Lipzen A."/>
            <person name="Lutzoni F."/>
            <person name="Magnuson J."/>
            <person name="Mondo S."/>
            <person name="Nolan M."/>
            <person name="Ohm R."/>
            <person name="Pangilinan J."/>
            <person name="Park H.-J."/>
            <person name="Ramirez L."/>
            <person name="Alfaro M."/>
            <person name="Sun H."/>
            <person name="Tritt A."/>
            <person name="Yoshinaga Y."/>
            <person name="Zwiers L.-H."/>
            <person name="Turgeon B.G."/>
            <person name="Goodwin S.B."/>
            <person name="Spatafora J.W."/>
            <person name="Crous P.W."/>
            <person name="Grigoriev I.V."/>
        </authorList>
    </citation>
    <scope>NUCLEOTIDE SEQUENCE</scope>
    <source>
        <strain evidence="2">P77</strain>
    </source>
</reference>
<feature type="region of interest" description="Disordered" evidence="1">
    <location>
        <begin position="1"/>
        <end position="40"/>
    </location>
</feature>
<keyword evidence="3" id="KW-1185">Reference proteome</keyword>
<evidence type="ECO:0000256" key="1">
    <source>
        <dbReference type="SAM" id="MobiDB-lite"/>
    </source>
</evidence>
<feature type="compositionally biased region" description="Acidic residues" evidence="1">
    <location>
        <begin position="292"/>
        <end position="303"/>
    </location>
</feature>
<feature type="compositionally biased region" description="Polar residues" evidence="1">
    <location>
        <begin position="111"/>
        <end position="128"/>
    </location>
</feature>
<accession>A0A6A5KMN7</accession>
<dbReference type="EMBL" id="ML975262">
    <property type="protein sequence ID" value="KAF1837390.1"/>
    <property type="molecule type" value="Genomic_DNA"/>
</dbReference>
<evidence type="ECO:0000313" key="2">
    <source>
        <dbReference type="EMBL" id="KAF1837390.1"/>
    </source>
</evidence>
<feature type="compositionally biased region" description="Polar residues" evidence="1">
    <location>
        <begin position="13"/>
        <end position="24"/>
    </location>
</feature>
<feature type="region of interest" description="Disordered" evidence="1">
    <location>
        <begin position="487"/>
        <end position="532"/>
    </location>
</feature>
<feature type="compositionally biased region" description="Basic residues" evidence="1">
    <location>
        <begin position="136"/>
        <end position="145"/>
    </location>
</feature>
<feature type="compositionally biased region" description="Polar residues" evidence="1">
    <location>
        <begin position="311"/>
        <end position="336"/>
    </location>
</feature>
<feature type="region of interest" description="Disordered" evidence="1">
    <location>
        <begin position="107"/>
        <end position="153"/>
    </location>
</feature>
<sequence length="532" mass="58606">MVLTRRSSAKADTATNNPRQSNMTPCADTTIHRLPSNSVVDPPVTPRMANAALNAAPTGNINEHDLSSTCPSTEKTPEVITVSTPKTQDSTDLHQRTVSSALRRLAPQPFGNMSGSSRNPIIVNETSSPPRPTARTPKRKHRRNGRLPEPHKFLNKGYRDLYNYRISGPALAATPANGSTFTGHRGDDLHRMMNAKLTAAPNWNPHAAWGRNTRTVPFEVQYSISAHHSAQKQQQSMLIQPSPHAQYYQYQAPPIPYPMLPSQNEDMLRKKAAQCIRESARPSPRKRKLSDVDPEETNTDDAESEKPEDVVQSSASKKATRLNTNSLRSPQTTVSPHENDKLITYGDPNLDINRLIEHSSLITSLLHTYPHSTDQTSLRQVISMIVALQNQHITAWINADTQNPRKRSKSNSDSAICVDGDVHASTAVKVQKERDTALRKVFSADADLWQDGTGHGVVDVFVATAALSPARRLDVDVLTRKDRASRLEGTDDEGLVRSETEPCECRGGTKQRSGAPCGITEHNPPSPSLLCR</sequence>
<feature type="compositionally biased region" description="Polar residues" evidence="1">
    <location>
        <begin position="57"/>
        <end position="74"/>
    </location>
</feature>
<dbReference type="Proteomes" id="UP000800040">
    <property type="component" value="Unassembled WGS sequence"/>
</dbReference>
<protein>
    <submittedName>
        <fullName evidence="2">Uncharacterized protein</fullName>
    </submittedName>
</protein>
<dbReference type="OrthoDB" id="3690573at2759"/>
<name>A0A6A5KMN7_9PLEO</name>
<organism evidence="2 3">
    <name type="scientific">Decorospora gaudefroyi</name>
    <dbReference type="NCBI Taxonomy" id="184978"/>
    <lineage>
        <taxon>Eukaryota</taxon>
        <taxon>Fungi</taxon>
        <taxon>Dikarya</taxon>
        <taxon>Ascomycota</taxon>
        <taxon>Pezizomycotina</taxon>
        <taxon>Dothideomycetes</taxon>
        <taxon>Pleosporomycetidae</taxon>
        <taxon>Pleosporales</taxon>
        <taxon>Pleosporineae</taxon>
        <taxon>Pleosporaceae</taxon>
        <taxon>Decorospora</taxon>
    </lineage>
</organism>
<feature type="region of interest" description="Disordered" evidence="1">
    <location>
        <begin position="57"/>
        <end position="77"/>
    </location>
</feature>
<feature type="region of interest" description="Disordered" evidence="1">
    <location>
        <begin position="268"/>
        <end position="341"/>
    </location>
</feature>